<protein>
    <recommendedName>
        <fullName evidence="2">F-box domain-containing protein</fullName>
    </recommendedName>
</protein>
<keyword evidence="4" id="KW-1185">Reference proteome</keyword>
<dbReference type="EMBL" id="JARKIF010000034">
    <property type="protein sequence ID" value="KAJ7610836.1"/>
    <property type="molecule type" value="Genomic_DNA"/>
</dbReference>
<feature type="region of interest" description="Disordered" evidence="1">
    <location>
        <begin position="1"/>
        <end position="31"/>
    </location>
</feature>
<gene>
    <name evidence="3" type="ORF">FB45DRAFT_844247</name>
</gene>
<proteinExistence type="predicted"/>
<dbReference type="InterPro" id="IPR001810">
    <property type="entry name" value="F-box_dom"/>
</dbReference>
<dbReference type="PROSITE" id="PS50181">
    <property type="entry name" value="FBOX"/>
    <property type="match status" value="1"/>
</dbReference>
<organism evidence="3 4">
    <name type="scientific">Roridomyces roridus</name>
    <dbReference type="NCBI Taxonomy" id="1738132"/>
    <lineage>
        <taxon>Eukaryota</taxon>
        <taxon>Fungi</taxon>
        <taxon>Dikarya</taxon>
        <taxon>Basidiomycota</taxon>
        <taxon>Agaricomycotina</taxon>
        <taxon>Agaricomycetes</taxon>
        <taxon>Agaricomycetidae</taxon>
        <taxon>Agaricales</taxon>
        <taxon>Marasmiineae</taxon>
        <taxon>Mycenaceae</taxon>
        <taxon>Roridomyces</taxon>
    </lineage>
</organism>
<feature type="domain" description="F-box" evidence="2">
    <location>
        <begin position="35"/>
        <end position="84"/>
    </location>
</feature>
<name>A0AAD7B504_9AGAR</name>
<evidence type="ECO:0000259" key="2">
    <source>
        <dbReference type="PROSITE" id="PS50181"/>
    </source>
</evidence>
<evidence type="ECO:0000256" key="1">
    <source>
        <dbReference type="SAM" id="MobiDB-lite"/>
    </source>
</evidence>
<dbReference type="Proteomes" id="UP001221142">
    <property type="component" value="Unassembled WGS sequence"/>
</dbReference>
<accession>A0AAD7B504</accession>
<evidence type="ECO:0000313" key="4">
    <source>
        <dbReference type="Proteomes" id="UP001221142"/>
    </source>
</evidence>
<evidence type="ECO:0000313" key="3">
    <source>
        <dbReference type="EMBL" id="KAJ7610836.1"/>
    </source>
</evidence>
<dbReference type="SUPFAM" id="SSF81383">
    <property type="entry name" value="F-box domain"/>
    <property type="match status" value="1"/>
</dbReference>
<dbReference type="InterPro" id="IPR036047">
    <property type="entry name" value="F-box-like_dom_sf"/>
</dbReference>
<dbReference type="AlphaFoldDB" id="A0AAD7B504"/>
<reference evidence="3" key="1">
    <citation type="submission" date="2023-03" db="EMBL/GenBank/DDBJ databases">
        <title>Massive genome expansion in bonnet fungi (Mycena s.s.) driven by repeated elements and novel gene families across ecological guilds.</title>
        <authorList>
            <consortium name="Lawrence Berkeley National Laboratory"/>
            <person name="Harder C.B."/>
            <person name="Miyauchi S."/>
            <person name="Viragh M."/>
            <person name="Kuo A."/>
            <person name="Thoen E."/>
            <person name="Andreopoulos B."/>
            <person name="Lu D."/>
            <person name="Skrede I."/>
            <person name="Drula E."/>
            <person name="Henrissat B."/>
            <person name="Morin E."/>
            <person name="Kohler A."/>
            <person name="Barry K."/>
            <person name="LaButti K."/>
            <person name="Morin E."/>
            <person name="Salamov A."/>
            <person name="Lipzen A."/>
            <person name="Mereny Z."/>
            <person name="Hegedus B."/>
            <person name="Baldrian P."/>
            <person name="Stursova M."/>
            <person name="Weitz H."/>
            <person name="Taylor A."/>
            <person name="Grigoriev I.V."/>
            <person name="Nagy L.G."/>
            <person name="Martin F."/>
            <person name="Kauserud H."/>
        </authorList>
    </citation>
    <scope>NUCLEOTIDE SEQUENCE</scope>
    <source>
        <strain evidence="3">9284</strain>
    </source>
</reference>
<dbReference type="CDD" id="cd09917">
    <property type="entry name" value="F-box_SF"/>
    <property type="match status" value="1"/>
</dbReference>
<sequence>MPSVKRSSDSPPAPKKARKSEKNETKPAKGKAAKLSLLPTLPLDVLFEIFGILKPTDLLTLSRTTKDFRRLLLHKSAVSIWKTSLRQISVPACPPDMSEPSWVNLLFSPFCHGPDCSHRSQKVDWLLRIRLCDKCARTSDMLRPDRDVEKDVLECIPVSSTFRVLGHKGPCCLDKDVQHFTEILESEKDKEAFIEERKDALEARKSHAKACTSWIESMKSEREDELSEIRSQRRSDIFDKLEELGFIEELEYLEGLDGRWDIRPPLVLFNDHADMKISKPLTERNWKNMQQRVVQYMNGVRDHMHAADRLDIVRQREEVAISAWVQFRMRFPAERLLPSGSDVLSWPEVKAITELHSCIPHRYKDDDFSRMHPGPAPIFPSSFTQIFEDMAGFLSRWEESRVHDLAVSNGVGSLLSIWGSSPQDIKDLQLATCVFACEDPQNIHHRMSHYDGFYPCMWYPEFLHHPCNTVGKPVEDKDVPSNPALKAPDDFPWVHRKEWNMHSMFFDEKASRATKKVIAACGLNADYTTVENMDERDPWLICLKCSYGAKCDGQRGRRVMPWRNAVQHTMLKHWGDASVTWEKVNDESVREARKLSAAKSVTPTNGWRCAHCRDSAKERKGRDTEQAIKLHIRDKHKIQGGGVLGRDYHRALDCPPLKASVQMTPTANEVATN</sequence>
<comment type="caution">
    <text evidence="3">The sequence shown here is derived from an EMBL/GenBank/DDBJ whole genome shotgun (WGS) entry which is preliminary data.</text>
</comment>
<dbReference type="Pfam" id="PF00646">
    <property type="entry name" value="F-box"/>
    <property type="match status" value="1"/>
</dbReference>